<dbReference type="InterPro" id="IPR034907">
    <property type="entry name" value="NDK-like_dom"/>
</dbReference>
<keyword evidence="6 12" id="KW-0479">Metal-binding</keyword>
<comment type="catalytic activity">
    <reaction evidence="12 15">
        <text>a 2'-deoxyribonucleoside 5'-diphosphate + ATP = a 2'-deoxyribonucleoside 5'-triphosphate + ADP</text>
        <dbReference type="Rhea" id="RHEA:44640"/>
        <dbReference type="ChEBI" id="CHEBI:30616"/>
        <dbReference type="ChEBI" id="CHEBI:61560"/>
        <dbReference type="ChEBI" id="CHEBI:73316"/>
        <dbReference type="ChEBI" id="CHEBI:456216"/>
        <dbReference type="EC" id="2.7.4.6"/>
    </reaction>
</comment>
<dbReference type="GO" id="GO:0046872">
    <property type="term" value="F:metal ion binding"/>
    <property type="evidence" value="ECO:0007669"/>
    <property type="project" value="UniProtKB-KW"/>
</dbReference>
<evidence type="ECO:0000256" key="10">
    <source>
        <dbReference type="ARBA" id="ARBA00022842"/>
    </source>
</evidence>
<evidence type="ECO:0000256" key="5">
    <source>
        <dbReference type="ARBA" id="ARBA00022679"/>
    </source>
</evidence>
<keyword evidence="10 12" id="KW-0460">Magnesium</keyword>
<dbReference type="PRINTS" id="PR01243">
    <property type="entry name" value="NUCDPKINASE"/>
</dbReference>
<feature type="binding site" evidence="12 13">
    <location>
        <position position="86"/>
    </location>
    <ligand>
        <name>ATP</name>
        <dbReference type="ChEBI" id="CHEBI:30616"/>
    </ligand>
</feature>
<keyword evidence="9 12" id="KW-0067">ATP-binding</keyword>
<evidence type="ECO:0000256" key="6">
    <source>
        <dbReference type="ARBA" id="ARBA00022723"/>
    </source>
</evidence>
<evidence type="ECO:0000256" key="15">
    <source>
        <dbReference type="RuleBase" id="RU004013"/>
    </source>
</evidence>
<comment type="cofactor">
    <cofactor evidence="1 12">
        <name>Mg(2+)</name>
        <dbReference type="ChEBI" id="CHEBI:18420"/>
    </cofactor>
</comment>
<comment type="subunit">
    <text evidence="12">Homotetramer.</text>
</comment>
<feature type="binding site" evidence="12 13">
    <location>
        <position position="58"/>
    </location>
    <ligand>
        <name>ATP</name>
        <dbReference type="ChEBI" id="CHEBI:30616"/>
    </ligand>
</feature>
<evidence type="ECO:0000256" key="11">
    <source>
        <dbReference type="ARBA" id="ARBA00023080"/>
    </source>
</evidence>
<comment type="caution">
    <text evidence="17">The sequence shown here is derived from an EMBL/GenBank/DDBJ whole genome shotgun (WGS) entry which is preliminary data.</text>
</comment>
<dbReference type="AlphaFoldDB" id="A0A5A5TXU4"/>
<keyword evidence="11 12" id="KW-0546">Nucleotide metabolism</keyword>
<dbReference type="GO" id="GO:0006183">
    <property type="term" value="P:GTP biosynthetic process"/>
    <property type="evidence" value="ECO:0007669"/>
    <property type="project" value="UniProtKB-UniRule"/>
</dbReference>
<dbReference type="InterPro" id="IPR036850">
    <property type="entry name" value="NDK-like_dom_sf"/>
</dbReference>
<dbReference type="GO" id="GO:0005737">
    <property type="term" value="C:cytoplasm"/>
    <property type="evidence" value="ECO:0007669"/>
    <property type="project" value="UniProtKB-SubCell"/>
</dbReference>
<comment type="subcellular location">
    <subcellularLocation>
        <location evidence="12">Cytoplasm</location>
    </subcellularLocation>
</comment>
<keyword evidence="12" id="KW-0963">Cytoplasm</keyword>
<dbReference type="InterPro" id="IPR023005">
    <property type="entry name" value="Nucleoside_diP_kinase_AS"/>
</dbReference>
<comment type="similarity">
    <text evidence="2 12 13 14">Belongs to the NDK family.</text>
</comment>
<dbReference type="GO" id="GO:0006228">
    <property type="term" value="P:UTP biosynthetic process"/>
    <property type="evidence" value="ECO:0007669"/>
    <property type="project" value="UniProtKB-UniRule"/>
</dbReference>
<dbReference type="NCBIfam" id="NF001908">
    <property type="entry name" value="PRK00668.1"/>
    <property type="match status" value="1"/>
</dbReference>
<feature type="domain" description="Nucleoside diphosphate kinase-like" evidence="16">
    <location>
        <begin position="2"/>
        <end position="137"/>
    </location>
</feature>
<dbReference type="Gene3D" id="3.30.70.141">
    <property type="entry name" value="Nucleoside diphosphate kinase-like domain"/>
    <property type="match status" value="1"/>
</dbReference>
<gene>
    <name evidence="12 17" type="primary">ndk</name>
    <name evidence="17" type="ORF">LCIT_06190</name>
</gene>
<evidence type="ECO:0000313" key="17">
    <source>
        <dbReference type="EMBL" id="GDZ83377.1"/>
    </source>
</evidence>
<evidence type="ECO:0000256" key="1">
    <source>
        <dbReference type="ARBA" id="ARBA00001946"/>
    </source>
</evidence>
<feature type="binding site" evidence="12 13">
    <location>
        <position position="117"/>
    </location>
    <ligand>
        <name>ATP</name>
        <dbReference type="ChEBI" id="CHEBI:30616"/>
    </ligand>
</feature>
<evidence type="ECO:0000256" key="8">
    <source>
        <dbReference type="ARBA" id="ARBA00022777"/>
    </source>
</evidence>
<sequence length="137" mass="15223">MTEQTFIMVKPDGVLRGKIGDIIMRIENKGYRIVAMKMLTPTAELLAQHYAEHVNKPFYPALVDYMTSGPVVAIIAEGEQVVAGWRHMMGETNPTSANPGTIRGDFGREWQAEAMMNLVHGSDSVASAQREINLWFA</sequence>
<dbReference type="PANTHER" id="PTHR11349">
    <property type="entry name" value="NUCLEOSIDE DIPHOSPHATE KINASE"/>
    <property type="match status" value="1"/>
</dbReference>
<evidence type="ECO:0000256" key="13">
    <source>
        <dbReference type="PROSITE-ProRule" id="PRU00706"/>
    </source>
</evidence>
<evidence type="ECO:0000256" key="2">
    <source>
        <dbReference type="ARBA" id="ARBA00008142"/>
    </source>
</evidence>
<dbReference type="GO" id="GO:0005524">
    <property type="term" value="F:ATP binding"/>
    <property type="evidence" value="ECO:0007669"/>
    <property type="project" value="UniProtKB-UniRule"/>
</dbReference>
<protein>
    <recommendedName>
        <fullName evidence="4 12">Nucleoside diphosphate kinase</fullName>
        <shortName evidence="12">NDK</shortName>
        <shortName evidence="12">NDP kinase</shortName>
        <ecNumber evidence="3 12">2.7.4.6</ecNumber>
    </recommendedName>
    <alternativeName>
        <fullName evidence="12">Nucleoside-2-P kinase</fullName>
    </alternativeName>
</protein>
<dbReference type="CDD" id="cd04413">
    <property type="entry name" value="NDPk_I"/>
    <property type="match status" value="1"/>
</dbReference>
<feature type="active site" description="Pros-phosphohistidine intermediate" evidence="12 13">
    <location>
        <position position="120"/>
    </location>
</feature>
<dbReference type="PROSITE" id="PS00469">
    <property type="entry name" value="NDPK"/>
    <property type="match status" value="1"/>
</dbReference>
<feature type="binding site" evidence="12 13">
    <location>
        <position position="103"/>
    </location>
    <ligand>
        <name>ATP</name>
        <dbReference type="ChEBI" id="CHEBI:30616"/>
    </ligand>
</feature>
<comment type="function">
    <text evidence="12">Major role in the synthesis of nucleoside triphosphates other than ATP. The ATP gamma phosphate is transferred to the NDP beta phosphate via a ping-pong mechanism, using a phosphorylated active-site intermediate.</text>
</comment>
<dbReference type="RefSeq" id="WP_149333934.1">
    <property type="nucleotide sequence ID" value="NZ_BJJW01000002.1"/>
</dbReference>
<dbReference type="Pfam" id="PF00334">
    <property type="entry name" value="NDK"/>
    <property type="match status" value="1"/>
</dbReference>
<reference evidence="17 18" key="1">
    <citation type="submission" date="2019-04" db="EMBL/GenBank/DDBJ databases">
        <title>A pseudo-fructophilic Leuconostoc citreum strain F192-5 isolated from peel of satsuma mandarin: the first report for isolation and characterization of strain-dependent fructophilic-like characteristics.</title>
        <authorList>
            <person name="Maeno S."/>
            <person name="Tanizawa Y."/>
            <person name="Kajikawa A."/>
            <person name="Kanesaki Y."/>
            <person name="Kubota E."/>
            <person name="Arita M."/>
            <person name="Leon D."/>
            <person name="Endo A."/>
        </authorList>
    </citation>
    <scope>NUCLEOTIDE SEQUENCE [LARGE SCALE GENOMIC DNA]</scope>
    <source>
        <strain evidence="17 18">F192-5</strain>
    </source>
</reference>
<dbReference type="FunFam" id="3.30.70.141:FF:000003">
    <property type="entry name" value="Nucleoside diphosphate kinase"/>
    <property type="match status" value="1"/>
</dbReference>
<keyword evidence="8 12" id="KW-0418">Kinase</keyword>
<dbReference type="SMART" id="SM00562">
    <property type="entry name" value="NDK"/>
    <property type="match status" value="1"/>
</dbReference>
<dbReference type="EC" id="2.7.4.6" evidence="3 12"/>
<accession>A0A5A5TXU4</accession>
<evidence type="ECO:0000313" key="18">
    <source>
        <dbReference type="Proteomes" id="UP000323274"/>
    </source>
</evidence>
<dbReference type="PROSITE" id="PS51374">
    <property type="entry name" value="NDPK_LIKE"/>
    <property type="match status" value="1"/>
</dbReference>
<evidence type="ECO:0000256" key="4">
    <source>
        <dbReference type="ARBA" id="ARBA00017632"/>
    </source>
</evidence>
<keyword evidence="7 12" id="KW-0547">Nucleotide-binding</keyword>
<evidence type="ECO:0000256" key="9">
    <source>
        <dbReference type="ARBA" id="ARBA00022840"/>
    </source>
</evidence>
<evidence type="ECO:0000259" key="16">
    <source>
        <dbReference type="SMART" id="SM00562"/>
    </source>
</evidence>
<proteinExistence type="inferred from homology"/>
<keyword evidence="5 12" id="KW-0808">Transferase</keyword>
<dbReference type="HAMAP" id="MF_00451">
    <property type="entry name" value="NDP_kinase"/>
    <property type="match status" value="1"/>
</dbReference>
<dbReference type="EMBL" id="BJJW01000002">
    <property type="protein sequence ID" value="GDZ83377.1"/>
    <property type="molecule type" value="Genomic_DNA"/>
</dbReference>
<evidence type="ECO:0000256" key="14">
    <source>
        <dbReference type="RuleBase" id="RU004011"/>
    </source>
</evidence>
<feature type="binding site" evidence="12 13">
    <location>
        <position position="92"/>
    </location>
    <ligand>
        <name>ATP</name>
        <dbReference type="ChEBI" id="CHEBI:30616"/>
    </ligand>
</feature>
<evidence type="ECO:0000256" key="3">
    <source>
        <dbReference type="ARBA" id="ARBA00012966"/>
    </source>
</evidence>
<evidence type="ECO:0000256" key="7">
    <source>
        <dbReference type="ARBA" id="ARBA00022741"/>
    </source>
</evidence>
<dbReference type="GO" id="GO:0006241">
    <property type="term" value="P:CTP biosynthetic process"/>
    <property type="evidence" value="ECO:0007669"/>
    <property type="project" value="UniProtKB-UniRule"/>
</dbReference>
<evidence type="ECO:0000256" key="12">
    <source>
        <dbReference type="HAMAP-Rule" id="MF_00451"/>
    </source>
</evidence>
<comment type="catalytic activity">
    <reaction evidence="12">
        <text>a ribonucleoside 5'-diphosphate + ATP = a ribonucleoside 5'-triphosphate + ADP</text>
        <dbReference type="Rhea" id="RHEA:18113"/>
        <dbReference type="ChEBI" id="CHEBI:30616"/>
        <dbReference type="ChEBI" id="CHEBI:57930"/>
        <dbReference type="ChEBI" id="CHEBI:61557"/>
        <dbReference type="ChEBI" id="CHEBI:456216"/>
        <dbReference type="EC" id="2.7.4.6"/>
    </reaction>
</comment>
<organism evidence="17 18">
    <name type="scientific">Leuconostoc citreum</name>
    <dbReference type="NCBI Taxonomy" id="33964"/>
    <lineage>
        <taxon>Bacteria</taxon>
        <taxon>Bacillati</taxon>
        <taxon>Bacillota</taxon>
        <taxon>Bacilli</taxon>
        <taxon>Lactobacillales</taxon>
        <taxon>Lactobacillaceae</taxon>
        <taxon>Leuconostoc</taxon>
    </lineage>
</organism>
<dbReference type="Proteomes" id="UP000323274">
    <property type="component" value="Unassembled WGS sequence"/>
</dbReference>
<name>A0A5A5TXU4_LEUCI</name>
<dbReference type="GO" id="GO:0004550">
    <property type="term" value="F:nucleoside diphosphate kinase activity"/>
    <property type="evidence" value="ECO:0007669"/>
    <property type="project" value="UniProtKB-UniRule"/>
</dbReference>
<dbReference type="InterPro" id="IPR001564">
    <property type="entry name" value="Nucleoside_diP_kinase"/>
</dbReference>
<keyword evidence="12" id="KW-0597">Phosphoprotein</keyword>
<feature type="binding site" evidence="12 13">
    <location>
        <position position="10"/>
    </location>
    <ligand>
        <name>ATP</name>
        <dbReference type="ChEBI" id="CHEBI:30616"/>
    </ligand>
</feature>
<dbReference type="SUPFAM" id="SSF54919">
    <property type="entry name" value="Nucleoside diphosphate kinase, NDK"/>
    <property type="match status" value="1"/>
</dbReference>